<dbReference type="CDD" id="cd11579">
    <property type="entry name" value="Glyco_tran_WbsX"/>
    <property type="match status" value="1"/>
</dbReference>
<name>A0A2S9T0Y2_9BACT</name>
<dbReference type="AlphaFoldDB" id="A0A2S9T0Y2"/>
<reference evidence="1 2" key="1">
    <citation type="submission" date="2017-09" db="EMBL/GenBank/DDBJ databases">
        <title>Reassesment of A. cryaerophilus.</title>
        <authorList>
            <person name="Perez-Cataluna A."/>
            <person name="Collado L."/>
            <person name="Salgado O."/>
            <person name="Lefinanco V."/>
            <person name="Figueras M.J."/>
        </authorList>
    </citation>
    <scope>NUCLEOTIDE SEQUENCE [LARGE SCALE GENOMIC DNA]</scope>
    <source>
        <strain evidence="1 2">LMG 10210</strain>
    </source>
</reference>
<dbReference type="PANTHER" id="PTHR41244">
    <property type="entry name" value="RHAMNAN SYNTHESIS F"/>
    <property type="match status" value="1"/>
</dbReference>
<dbReference type="InterPro" id="IPR032719">
    <property type="entry name" value="WbsX"/>
</dbReference>
<evidence type="ECO:0000313" key="1">
    <source>
        <dbReference type="EMBL" id="PRM92481.1"/>
    </source>
</evidence>
<accession>A0A2S9T0Y2</accession>
<comment type="caution">
    <text evidence="1">The sequence shown here is derived from an EMBL/GenBank/DDBJ whole genome shotgun (WGS) entry which is preliminary data.</text>
</comment>
<proteinExistence type="predicted"/>
<dbReference type="Gene3D" id="3.20.20.80">
    <property type="entry name" value="Glycosidases"/>
    <property type="match status" value="1"/>
</dbReference>
<dbReference type="EMBL" id="NXGE01000012">
    <property type="protein sequence ID" value="PRM92481.1"/>
    <property type="molecule type" value="Genomic_DNA"/>
</dbReference>
<organism evidence="1 2">
    <name type="scientific">Aliarcobacter cryaerophilus</name>
    <dbReference type="NCBI Taxonomy" id="28198"/>
    <lineage>
        <taxon>Bacteria</taxon>
        <taxon>Pseudomonadati</taxon>
        <taxon>Campylobacterota</taxon>
        <taxon>Epsilonproteobacteria</taxon>
        <taxon>Campylobacterales</taxon>
        <taxon>Arcobacteraceae</taxon>
        <taxon>Aliarcobacter</taxon>
    </lineage>
</organism>
<dbReference type="Proteomes" id="UP000238281">
    <property type="component" value="Unassembled WGS sequence"/>
</dbReference>
<dbReference type="Pfam" id="PF14307">
    <property type="entry name" value="Glyco_tran_WbsX"/>
    <property type="match status" value="1"/>
</dbReference>
<dbReference type="RefSeq" id="WP_105916148.1">
    <property type="nucleotide sequence ID" value="NZ_NXGE01000012.1"/>
</dbReference>
<dbReference type="PANTHER" id="PTHR41244:SF1">
    <property type="entry name" value="GLYCOSYLTRANSFERASE"/>
    <property type="match status" value="1"/>
</dbReference>
<sequence>MKKRLIAYHLPQFHEIKENNEWWGEGYTEWTAVKNWKPYFKGHQLRKPSDELGYYDLSDPQVLEKQYEIASNYGLEGFCFWTYWFGNGEMLLEKPLEHLLLPNSKVKYCFAWANHSWWDKSTWRLLKEQKYLGKEDYINFYKTLSPHFNNPNYIKKDNKLLLSIFMPQDIPDIEVFMNTLNNLAMKDGFDGFYFISDQCLDKVRNKNLFDAYMHSTAMFRNRNLFQKIVERLVRYHSWTFLGPVKYSYKKMMKDMYKDLSKIPNFIPSIFTGWDTTARHGNRGVILKDFDVQSFDNHVKEVFDLNINNEFIFVKSWNEWAEGNILEPDDIFGNELLEVIKKANTAN</sequence>
<protein>
    <submittedName>
        <fullName evidence="1">Uncharacterized protein</fullName>
    </submittedName>
</protein>
<evidence type="ECO:0000313" key="2">
    <source>
        <dbReference type="Proteomes" id="UP000238281"/>
    </source>
</evidence>
<gene>
    <name evidence="1" type="ORF">CJ673_10695</name>
</gene>